<dbReference type="EMBL" id="CP019728">
    <property type="protein sequence ID" value="AQS53408.1"/>
    <property type="molecule type" value="Genomic_DNA"/>
</dbReference>
<evidence type="ECO:0000256" key="2">
    <source>
        <dbReference type="ARBA" id="ARBA00005268"/>
    </source>
</evidence>
<keyword evidence="5 6" id="KW-0472">Membrane</keyword>
<evidence type="ECO:0000313" key="8">
    <source>
        <dbReference type="Proteomes" id="UP000188993"/>
    </source>
</evidence>
<keyword evidence="3 6" id="KW-0812">Transmembrane</keyword>
<dbReference type="RefSeq" id="WP_062470204.1">
    <property type="nucleotide sequence ID" value="NZ_BBYN01000018.1"/>
</dbReference>
<dbReference type="OrthoDB" id="9791807at2"/>
<evidence type="ECO:0000256" key="1">
    <source>
        <dbReference type="ARBA" id="ARBA00004141"/>
    </source>
</evidence>
<keyword evidence="8" id="KW-1185">Reference proteome</keyword>
<dbReference type="Pfam" id="PF03649">
    <property type="entry name" value="UPF0014"/>
    <property type="match status" value="1"/>
</dbReference>
<comment type="subcellular location">
    <subcellularLocation>
        <location evidence="1">Membrane</location>
        <topology evidence="1">Multi-pass membrane protein</topology>
    </subcellularLocation>
</comment>
<gene>
    <name evidence="7" type="primary">fetB</name>
    <name evidence="7" type="ORF">BW727_101038</name>
</gene>
<feature type="transmembrane region" description="Helical" evidence="6">
    <location>
        <begin position="64"/>
        <end position="82"/>
    </location>
</feature>
<evidence type="ECO:0000256" key="3">
    <source>
        <dbReference type="ARBA" id="ARBA00022692"/>
    </source>
</evidence>
<evidence type="ECO:0000256" key="4">
    <source>
        <dbReference type="ARBA" id="ARBA00022989"/>
    </source>
</evidence>
<comment type="similarity">
    <text evidence="2">Belongs to the UPF0014 family.</text>
</comment>
<sequence length="254" mass="27440">MPDLNISNLSLALTGLLIVIALIIDSKEKLGLRKDIIIATIRTVVQLFAIGYILGYIFEIDNTIVTFVMVLFIIFNAAFQGAKSAEGIDHSFAISLLAIGVGTFVSLGVMLFSGALKWIPSQIIPITGMIASNAMTAIGVGYRTMRSKYTDQRQQVLERLSLGANASQASQSIIRASIKSAMGPTVDTTKTVGLVSLPGMMSGMIFAGVDPIAAIRYQIIVMFMLISTTGFSTMISSYLAYRSYFNDKVQLVIK</sequence>
<dbReference type="AlphaFoldDB" id="A0A1S6IPE5"/>
<dbReference type="Proteomes" id="UP000188993">
    <property type="component" value="Chromosome"/>
</dbReference>
<dbReference type="KEGG" id="jda:BW727_101038"/>
<feature type="transmembrane region" description="Helical" evidence="6">
    <location>
        <begin position="94"/>
        <end position="116"/>
    </location>
</feature>
<dbReference type="PANTHER" id="PTHR30028:SF0">
    <property type="entry name" value="PROTEIN ALUMINUM SENSITIVE 3"/>
    <property type="match status" value="1"/>
</dbReference>
<proteinExistence type="inferred from homology"/>
<feature type="transmembrane region" description="Helical" evidence="6">
    <location>
        <begin position="215"/>
        <end position="241"/>
    </location>
</feature>
<reference evidence="7 8" key="1">
    <citation type="journal article" date="2014" name="Int. J. Syst. Evol. Microbiol.">
        <title>Jeotgalibaca dankookensis gen. nov., sp. nov., a member of the family Carnobacteriaceae, isolated from seujeot (Korean traditional food).</title>
        <authorList>
            <person name="Lee D.G."/>
            <person name="Trujillo M.E."/>
            <person name="Kang H."/>
            <person name="Ahn T.Y."/>
        </authorList>
    </citation>
    <scope>NUCLEOTIDE SEQUENCE [LARGE SCALE GENOMIC DNA]</scope>
    <source>
        <strain evidence="7 8">EX-07</strain>
    </source>
</reference>
<evidence type="ECO:0000256" key="6">
    <source>
        <dbReference type="SAM" id="Phobius"/>
    </source>
</evidence>
<name>A0A1S6IPE5_9LACT</name>
<dbReference type="STRING" id="708126.BW727_101038"/>
<feature type="transmembrane region" description="Helical" evidence="6">
    <location>
        <begin position="122"/>
        <end position="142"/>
    </location>
</feature>
<dbReference type="PANTHER" id="PTHR30028">
    <property type="entry name" value="UPF0014 INNER MEMBRANE PROTEIN YBBM-RELATED"/>
    <property type="match status" value="1"/>
</dbReference>
<protein>
    <submittedName>
        <fullName evidence="7">Putative iron export permease protein FetB</fullName>
    </submittedName>
</protein>
<accession>A0A1S6IPE5</accession>
<evidence type="ECO:0000313" key="7">
    <source>
        <dbReference type="EMBL" id="AQS53408.1"/>
    </source>
</evidence>
<evidence type="ECO:0000256" key="5">
    <source>
        <dbReference type="ARBA" id="ARBA00023136"/>
    </source>
</evidence>
<feature type="transmembrane region" description="Helical" evidence="6">
    <location>
        <begin position="36"/>
        <end position="58"/>
    </location>
</feature>
<feature type="transmembrane region" description="Helical" evidence="6">
    <location>
        <begin position="191"/>
        <end position="209"/>
    </location>
</feature>
<dbReference type="InterPro" id="IPR005226">
    <property type="entry name" value="UPF0014_fam"/>
</dbReference>
<organism evidence="7 8">
    <name type="scientific">Jeotgalibaca dankookensis</name>
    <dbReference type="NCBI Taxonomy" id="708126"/>
    <lineage>
        <taxon>Bacteria</taxon>
        <taxon>Bacillati</taxon>
        <taxon>Bacillota</taxon>
        <taxon>Bacilli</taxon>
        <taxon>Lactobacillales</taxon>
        <taxon>Carnobacteriaceae</taxon>
        <taxon>Jeotgalibaca</taxon>
    </lineage>
</organism>
<keyword evidence="4 6" id="KW-1133">Transmembrane helix</keyword>
<dbReference type="GO" id="GO:0005886">
    <property type="term" value="C:plasma membrane"/>
    <property type="evidence" value="ECO:0007669"/>
    <property type="project" value="TreeGrafter"/>
</dbReference>
<feature type="transmembrane region" description="Helical" evidence="6">
    <location>
        <begin position="6"/>
        <end position="24"/>
    </location>
</feature>